<dbReference type="AlphaFoldDB" id="A0A6L6YFQ7"/>
<dbReference type="RefSeq" id="WP_160334925.1">
    <property type="nucleotide sequence ID" value="NZ_CALPCR010000013.1"/>
</dbReference>
<evidence type="ECO:0000256" key="1">
    <source>
        <dbReference type="SAM" id="Phobius"/>
    </source>
</evidence>
<evidence type="ECO:0000313" key="3">
    <source>
        <dbReference type="Proteomes" id="UP000472580"/>
    </source>
</evidence>
<feature type="transmembrane region" description="Helical" evidence="1">
    <location>
        <begin position="68"/>
        <end position="87"/>
    </location>
</feature>
<dbReference type="OrthoDB" id="9898333at2"/>
<proteinExistence type="predicted"/>
<reference evidence="2 3" key="1">
    <citation type="submission" date="2019-12" db="EMBL/GenBank/DDBJ databases">
        <title>Microbes associate with the intestines of laboratory mice.</title>
        <authorList>
            <person name="Navarre W."/>
            <person name="Wong E."/>
        </authorList>
    </citation>
    <scope>NUCLEOTIDE SEQUENCE [LARGE SCALE GENOMIC DNA]</scope>
    <source>
        <strain evidence="2 3">NM82_D38</strain>
    </source>
</reference>
<name>A0A6L6YFQ7_9BURK</name>
<organism evidence="2 3">
    <name type="scientific">Parasutterella muris</name>
    <dbReference type="NCBI Taxonomy" id="2565572"/>
    <lineage>
        <taxon>Bacteria</taxon>
        <taxon>Pseudomonadati</taxon>
        <taxon>Pseudomonadota</taxon>
        <taxon>Betaproteobacteria</taxon>
        <taxon>Burkholderiales</taxon>
        <taxon>Sutterellaceae</taxon>
        <taxon>Parasutterella</taxon>
    </lineage>
</organism>
<protein>
    <submittedName>
        <fullName evidence="2">Lysine transporter</fullName>
    </submittedName>
</protein>
<accession>A0A6L6YFQ7</accession>
<dbReference type="Proteomes" id="UP000472580">
    <property type="component" value="Unassembled WGS sequence"/>
</dbReference>
<dbReference type="EMBL" id="WSRP01000011">
    <property type="protein sequence ID" value="MVX56490.1"/>
    <property type="molecule type" value="Genomic_DNA"/>
</dbReference>
<sequence length="92" mass="10409">MFAYPILIAFLVGSGALIGWIGFSYWWGIIPVLIGGFCGSYFSKFGRLLLTPDLSAYQREKILQTTRILTIMWIILSVIFFVLGYGLTKVTY</sequence>
<keyword evidence="3" id="KW-1185">Reference proteome</keyword>
<keyword evidence="1" id="KW-0812">Transmembrane</keyword>
<evidence type="ECO:0000313" key="2">
    <source>
        <dbReference type="EMBL" id="MVX56490.1"/>
    </source>
</evidence>
<gene>
    <name evidence="2" type="ORF">E5987_04615</name>
</gene>
<keyword evidence="1" id="KW-0472">Membrane</keyword>
<comment type="caution">
    <text evidence="2">The sequence shown here is derived from an EMBL/GenBank/DDBJ whole genome shotgun (WGS) entry which is preliminary data.</text>
</comment>
<keyword evidence="1" id="KW-1133">Transmembrane helix</keyword>